<comment type="subcellular location">
    <subcellularLocation>
        <location evidence="1">Secreted</location>
        <location evidence="1">Cell wall</location>
    </subcellularLocation>
</comment>
<dbReference type="InterPro" id="IPR050259">
    <property type="entry name" value="SDR"/>
</dbReference>
<sequence length="257" mass="26679">MYLGLDKGIALVTAASRGIGRATAERLAMEGMTVIVASRSVGSEREDLGEGHIVPIEVDLADADATAALVDTVVDAYGSLEVAVLNTPGPRIVPALGTSWSDWQAAHDLLLRPVVQLGTAAAKQMQKQRHGSIVLMSSTWVRQPAAGGVLSSAYRSAASAFVKTLANEVASDGVRVNQVMPGATGTARMHGIVEMKARNNATAVDDEIAMVVQDIPLGRWAEAIEIADTVAFLASPRAAFITGTSLSVDGGAVRAAH</sequence>
<evidence type="ECO:0000313" key="7">
    <source>
        <dbReference type="Proteomes" id="UP001336020"/>
    </source>
</evidence>
<keyword evidence="7" id="KW-1185">Reference proteome</keyword>
<accession>A0ABU7LGI4</accession>
<protein>
    <recommendedName>
        <fullName evidence="4">3-oxoacyl-[acyl-carrier-protein] reductase MabA</fullName>
    </recommendedName>
</protein>
<dbReference type="Gene3D" id="3.40.50.720">
    <property type="entry name" value="NAD(P)-binding Rossmann-like Domain"/>
    <property type="match status" value="1"/>
</dbReference>
<evidence type="ECO:0000313" key="6">
    <source>
        <dbReference type="EMBL" id="MEE2060352.1"/>
    </source>
</evidence>
<dbReference type="InterPro" id="IPR036291">
    <property type="entry name" value="NAD(P)-bd_dom_sf"/>
</dbReference>
<dbReference type="SUPFAM" id="SSF51735">
    <property type="entry name" value="NAD(P)-binding Rossmann-fold domains"/>
    <property type="match status" value="1"/>
</dbReference>
<evidence type="ECO:0000256" key="5">
    <source>
        <dbReference type="ARBA" id="ARBA00047400"/>
    </source>
</evidence>
<dbReference type="EMBL" id="JAUTXY010000012">
    <property type="protein sequence ID" value="MEE2060352.1"/>
    <property type="molecule type" value="Genomic_DNA"/>
</dbReference>
<keyword evidence="3" id="KW-0964">Secreted</keyword>
<evidence type="ECO:0000256" key="2">
    <source>
        <dbReference type="ARBA" id="ARBA00006484"/>
    </source>
</evidence>
<dbReference type="PANTHER" id="PTHR42879">
    <property type="entry name" value="3-OXOACYL-(ACYL-CARRIER-PROTEIN) REDUCTASE"/>
    <property type="match status" value="1"/>
</dbReference>
<proteinExistence type="inferred from homology"/>
<comment type="similarity">
    <text evidence="2">Belongs to the short-chain dehydrogenases/reductases (SDR) family.</text>
</comment>
<name>A0ABU7LGI4_9NOCA</name>
<keyword evidence="3" id="KW-0134">Cell wall</keyword>
<dbReference type="Proteomes" id="UP001336020">
    <property type="component" value="Unassembled WGS sequence"/>
</dbReference>
<dbReference type="PANTHER" id="PTHR42879:SF6">
    <property type="entry name" value="NADPH-DEPENDENT REDUCTASE BACG"/>
    <property type="match status" value="1"/>
</dbReference>
<dbReference type="RefSeq" id="WP_330135540.1">
    <property type="nucleotide sequence ID" value="NZ_JAUTXY010000012.1"/>
</dbReference>
<dbReference type="PRINTS" id="PR00081">
    <property type="entry name" value="GDHRDH"/>
</dbReference>
<comment type="catalytic activity">
    <reaction evidence="5">
        <text>a (3R)-hydroxyacyl-[ACP] + NADP(+) = a 3-oxoacyl-[ACP] + NADPH + H(+)</text>
        <dbReference type="Rhea" id="RHEA:17397"/>
        <dbReference type="Rhea" id="RHEA-COMP:9916"/>
        <dbReference type="Rhea" id="RHEA-COMP:9945"/>
        <dbReference type="ChEBI" id="CHEBI:15378"/>
        <dbReference type="ChEBI" id="CHEBI:57783"/>
        <dbReference type="ChEBI" id="CHEBI:58349"/>
        <dbReference type="ChEBI" id="CHEBI:78776"/>
        <dbReference type="ChEBI" id="CHEBI:78827"/>
        <dbReference type="EC" id="1.1.1.100"/>
    </reaction>
    <physiologicalReaction direction="right-to-left" evidence="5">
        <dbReference type="Rhea" id="RHEA:17399"/>
    </physiologicalReaction>
</comment>
<dbReference type="InterPro" id="IPR002347">
    <property type="entry name" value="SDR_fam"/>
</dbReference>
<dbReference type="Pfam" id="PF13561">
    <property type="entry name" value="adh_short_C2"/>
    <property type="match status" value="1"/>
</dbReference>
<evidence type="ECO:0000256" key="3">
    <source>
        <dbReference type="ARBA" id="ARBA00022512"/>
    </source>
</evidence>
<organism evidence="6 7">
    <name type="scientific">Rhodococcus artemisiae</name>
    <dbReference type="NCBI Taxonomy" id="714159"/>
    <lineage>
        <taxon>Bacteria</taxon>
        <taxon>Bacillati</taxon>
        <taxon>Actinomycetota</taxon>
        <taxon>Actinomycetes</taxon>
        <taxon>Mycobacteriales</taxon>
        <taxon>Nocardiaceae</taxon>
        <taxon>Rhodococcus</taxon>
    </lineage>
</organism>
<comment type="caution">
    <text evidence="6">The sequence shown here is derived from an EMBL/GenBank/DDBJ whole genome shotgun (WGS) entry which is preliminary data.</text>
</comment>
<gene>
    <name evidence="6" type="ORF">Q7514_22785</name>
</gene>
<evidence type="ECO:0000256" key="1">
    <source>
        <dbReference type="ARBA" id="ARBA00004191"/>
    </source>
</evidence>
<reference evidence="6 7" key="1">
    <citation type="submission" date="2023-07" db="EMBL/GenBank/DDBJ databases">
        <authorList>
            <person name="Girao M."/>
            <person name="Carvalho M.F."/>
        </authorList>
    </citation>
    <scope>NUCLEOTIDE SEQUENCE [LARGE SCALE GENOMIC DNA]</scope>
    <source>
        <strain evidence="6 7">YIM65754</strain>
    </source>
</reference>
<evidence type="ECO:0000256" key="4">
    <source>
        <dbReference type="ARBA" id="ARBA00040781"/>
    </source>
</evidence>